<feature type="coiled-coil region" evidence="1">
    <location>
        <begin position="89"/>
        <end position="151"/>
    </location>
</feature>
<gene>
    <name evidence="2" type="primary">smc_7</name>
    <name evidence="2" type="ORF">HRbin22_02359</name>
</gene>
<proteinExistence type="predicted"/>
<sequence length="299" mass="34482">MEAQRRTEENLQGLVEAFVAHRQEFLAFQTQTEARFAELAEAVRRLSEAFAAHRQEFLEHRQEFLEHRAETDRRFAELAEALGILTQRVDRVEDRLGGVENRLDRVEHRLDRVEERLDRVENRLDRVEERLDRVENRQEDHSRDLGELKSMRLEALYRENPGLFRPLLRRAAVIPDARKVEILEEAEVAGRLTGEEADRAAPLDLLVEGFHRRENRRVYLAVEVSWLGSTEDVVRAAERAGLFARALEAEVIPVVAAKELTVPARGMARDRGVWWLQDGKAFAPEEIPQEEGEPGSETA</sequence>
<evidence type="ECO:0000256" key="1">
    <source>
        <dbReference type="SAM" id="Coils"/>
    </source>
</evidence>
<reference evidence="3" key="1">
    <citation type="submission" date="2017-09" db="EMBL/GenBank/DDBJ databases">
        <title>Metaegenomics of thermophilic ammonia-oxidizing enrichment culture.</title>
        <authorList>
            <person name="Kato S."/>
            <person name="Suzuki K."/>
        </authorList>
    </citation>
    <scope>NUCLEOTIDE SEQUENCE [LARGE SCALE GENOMIC DNA]</scope>
</reference>
<dbReference type="Proteomes" id="UP000236642">
    <property type="component" value="Unassembled WGS sequence"/>
</dbReference>
<protein>
    <submittedName>
        <fullName evidence="2">Chromosome partition protein Smc</fullName>
    </submittedName>
</protein>
<dbReference type="SUPFAM" id="SSF57997">
    <property type="entry name" value="Tropomyosin"/>
    <property type="match status" value="1"/>
</dbReference>
<dbReference type="Gene3D" id="1.20.5.110">
    <property type="match status" value="2"/>
</dbReference>
<organism evidence="2 3">
    <name type="scientific">Candidatus Thermoflexus japonica</name>
    <dbReference type="NCBI Taxonomy" id="2035417"/>
    <lineage>
        <taxon>Bacteria</taxon>
        <taxon>Bacillati</taxon>
        <taxon>Chloroflexota</taxon>
        <taxon>Thermoflexia</taxon>
        <taxon>Thermoflexales</taxon>
        <taxon>Thermoflexaceae</taxon>
        <taxon>Thermoflexus</taxon>
    </lineage>
</organism>
<dbReference type="EMBL" id="BEHY01000105">
    <property type="protein sequence ID" value="GBD10095.1"/>
    <property type="molecule type" value="Genomic_DNA"/>
</dbReference>
<evidence type="ECO:0000313" key="3">
    <source>
        <dbReference type="Proteomes" id="UP000236642"/>
    </source>
</evidence>
<name>A0A2H5Y9G1_9CHLR</name>
<accession>A0A2H5Y9G1</accession>
<evidence type="ECO:0000313" key="2">
    <source>
        <dbReference type="EMBL" id="GBD10095.1"/>
    </source>
</evidence>
<dbReference type="AlphaFoldDB" id="A0A2H5Y9G1"/>
<keyword evidence="1" id="KW-0175">Coiled coil</keyword>
<comment type="caution">
    <text evidence="2">The sequence shown here is derived from an EMBL/GenBank/DDBJ whole genome shotgun (WGS) entry which is preliminary data.</text>
</comment>